<organism evidence="1 2">
    <name type="scientific">Anaplasma phagocytophilum str. NCH-1</name>
    <dbReference type="NCBI Taxonomy" id="1359161"/>
    <lineage>
        <taxon>Bacteria</taxon>
        <taxon>Pseudomonadati</taxon>
        <taxon>Pseudomonadota</taxon>
        <taxon>Alphaproteobacteria</taxon>
        <taxon>Rickettsiales</taxon>
        <taxon>Anaplasmataceae</taxon>
        <taxon>Anaplasma</taxon>
        <taxon>phagocytophilum group</taxon>
    </lineage>
</organism>
<comment type="caution">
    <text evidence="1">The sequence shown here is derived from an EMBL/GenBank/DDBJ whole genome shotgun (WGS) entry which is preliminary data.</text>
</comment>
<reference evidence="1 2" key="1">
    <citation type="submission" date="2015-01" db="EMBL/GenBank/DDBJ databases">
        <title>Genome Sequencing of Rickettsiales.</title>
        <authorList>
            <person name="Daugherty S.C."/>
            <person name="Su Q."/>
            <person name="Abolude K."/>
            <person name="Beier-Sexton M."/>
            <person name="Carlyon J.A."/>
            <person name="Carter R."/>
            <person name="Day N.P."/>
            <person name="Dumler S.J."/>
            <person name="Dyachenko V."/>
            <person name="Godinez A."/>
            <person name="Kurtti T.J."/>
            <person name="Lichay M."/>
            <person name="Mullins K.E."/>
            <person name="Ott S."/>
            <person name="Pappas-Brown V."/>
            <person name="Paris D.H."/>
            <person name="Patel P."/>
            <person name="Richards A.L."/>
            <person name="Sadzewicz L."/>
            <person name="Sears K."/>
            <person name="Seidman D."/>
            <person name="Sengamalay N."/>
            <person name="Stenos J."/>
            <person name="Tallon L.J."/>
            <person name="Vincent G."/>
            <person name="Fraser C.M."/>
            <person name="Munderloh U."/>
            <person name="Dunning-Hotopp J.C."/>
        </authorList>
    </citation>
    <scope>NUCLEOTIDE SEQUENCE [LARGE SCALE GENOMIC DNA]</scope>
    <source>
        <strain evidence="1 2">NCH-1</strain>
    </source>
</reference>
<accession>A0A0F3NNC2</accession>
<gene>
    <name evidence="1" type="ORF">EPHNCH_0294</name>
</gene>
<name>A0A0F3NNC2_ANAPH</name>
<evidence type="ECO:0000313" key="2">
    <source>
        <dbReference type="Proteomes" id="UP000033754"/>
    </source>
</evidence>
<proteinExistence type="predicted"/>
<dbReference type="PATRIC" id="fig|1359161.3.peg.304"/>
<evidence type="ECO:0000313" key="1">
    <source>
        <dbReference type="EMBL" id="KJV68419.1"/>
    </source>
</evidence>
<dbReference type="AlphaFoldDB" id="A0A0F3NNC2"/>
<sequence length="67" mass="7560">MISFVNAVVSWMYAGHGVYLMSVLKAFSRVSSTTSCFRRNKEEISYLPTSLCPRSSLLHSTILIMLQ</sequence>
<protein>
    <submittedName>
        <fullName evidence="1">Uncharacterized protein</fullName>
    </submittedName>
</protein>
<dbReference type="Proteomes" id="UP000033754">
    <property type="component" value="Unassembled WGS sequence"/>
</dbReference>
<dbReference type="EMBL" id="LANT01000001">
    <property type="protein sequence ID" value="KJV68419.1"/>
    <property type="molecule type" value="Genomic_DNA"/>
</dbReference>